<proteinExistence type="predicted"/>
<evidence type="ECO:0000313" key="6">
    <source>
        <dbReference type="EMBL" id="NYT36225.1"/>
    </source>
</evidence>
<name>A0A853F6M3_9BURK</name>
<dbReference type="GO" id="GO:0006355">
    <property type="term" value="P:regulation of DNA-templated transcription"/>
    <property type="evidence" value="ECO:0007669"/>
    <property type="project" value="InterPro"/>
</dbReference>
<evidence type="ECO:0000259" key="5">
    <source>
        <dbReference type="PROSITE" id="PS50043"/>
    </source>
</evidence>
<organism evidence="6 7">
    <name type="scientific">Allopusillimonas soli</name>
    <dbReference type="NCBI Taxonomy" id="659016"/>
    <lineage>
        <taxon>Bacteria</taxon>
        <taxon>Pseudomonadati</taxon>
        <taxon>Pseudomonadota</taxon>
        <taxon>Betaproteobacteria</taxon>
        <taxon>Burkholderiales</taxon>
        <taxon>Alcaligenaceae</taxon>
        <taxon>Allopusillimonas</taxon>
    </lineage>
</organism>
<dbReference type="PANTHER" id="PTHR44688">
    <property type="entry name" value="DNA-BINDING TRANSCRIPTIONAL ACTIVATOR DEVR_DOSR"/>
    <property type="match status" value="1"/>
</dbReference>
<dbReference type="InterPro" id="IPR000792">
    <property type="entry name" value="Tscrpt_reg_LuxR_C"/>
</dbReference>
<protein>
    <submittedName>
        <fullName evidence="6">Helix-turn-helix domain-containing protein</fullName>
    </submittedName>
</protein>
<keyword evidence="3" id="KW-0804">Transcription</keyword>
<feature type="domain" description="HTH luxR-type" evidence="5">
    <location>
        <begin position="1"/>
        <end position="66"/>
    </location>
</feature>
<gene>
    <name evidence="6" type="ORF">H0A68_05015</name>
</gene>
<evidence type="ECO:0000256" key="4">
    <source>
        <dbReference type="SAM" id="MobiDB-lite"/>
    </source>
</evidence>
<dbReference type="GO" id="GO:0003677">
    <property type="term" value="F:DNA binding"/>
    <property type="evidence" value="ECO:0007669"/>
    <property type="project" value="UniProtKB-KW"/>
</dbReference>
<keyword evidence="7" id="KW-1185">Reference proteome</keyword>
<feature type="compositionally biased region" description="Pro residues" evidence="4">
    <location>
        <begin position="83"/>
        <end position="94"/>
    </location>
</feature>
<dbReference type="EMBL" id="JACCEW010000001">
    <property type="protein sequence ID" value="NYT36225.1"/>
    <property type="molecule type" value="Genomic_DNA"/>
</dbReference>
<accession>A0A853F6M3</accession>
<reference evidence="6 7" key="1">
    <citation type="submission" date="2020-07" db="EMBL/GenBank/DDBJ databases">
        <title>Taxonomic revisions and descriptions of new bacterial species based on genomic comparisons in the high-G+C-content subgroup of the family Alcaligenaceae.</title>
        <authorList>
            <person name="Szabo A."/>
            <person name="Felfoldi T."/>
        </authorList>
    </citation>
    <scope>NUCLEOTIDE SEQUENCE [LARGE SCALE GENOMIC DNA]</scope>
    <source>
        <strain evidence="6 7">DSM 25264</strain>
    </source>
</reference>
<evidence type="ECO:0000256" key="3">
    <source>
        <dbReference type="ARBA" id="ARBA00023163"/>
    </source>
</evidence>
<dbReference type="PROSITE" id="PS50043">
    <property type="entry name" value="HTH_LUXR_2"/>
    <property type="match status" value="1"/>
</dbReference>
<dbReference type="AlphaFoldDB" id="A0A853F6M3"/>
<dbReference type="InterPro" id="IPR036388">
    <property type="entry name" value="WH-like_DNA-bd_sf"/>
</dbReference>
<dbReference type="OrthoDB" id="9774661at2"/>
<dbReference type="PRINTS" id="PR00038">
    <property type="entry name" value="HTHLUXR"/>
</dbReference>
<dbReference type="RefSeq" id="WP_129968127.1">
    <property type="nucleotide sequence ID" value="NZ_JACCEW010000001.1"/>
</dbReference>
<keyword evidence="1" id="KW-0805">Transcription regulation</keyword>
<comment type="caution">
    <text evidence="6">The sequence shown here is derived from an EMBL/GenBank/DDBJ whole genome shotgun (WGS) entry which is preliminary data.</text>
</comment>
<evidence type="ECO:0000313" key="7">
    <source>
        <dbReference type="Proteomes" id="UP000580517"/>
    </source>
</evidence>
<dbReference type="SMART" id="SM00421">
    <property type="entry name" value="HTH_LUXR"/>
    <property type="match status" value="1"/>
</dbReference>
<dbReference type="SUPFAM" id="SSF46894">
    <property type="entry name" value="C-terminal effector domain of the bipartite response regulators"/>
    <property type="match status" value="1"/>
</dbReference>
<feature type="region of interest" description="Disordered" evidence="4">
    <location>
        <begin position="74"/>
        <end position="94"/>
    </location>
</feature>
<dbReference type="Pfam" id="PF00196">
    <property type="entry name" value="GerE"/>
    <property type="match status" value="1"/>
</dbReference>
<evidence type="ECO:0000256" key="2">
    <source>
        <dbReference type="ARBA" id="ARBA00023125"/>
    </source>
</evidence>
<dbReference type="InterPro" id="IPR016032">
    <property type="entry name" value="Sig_transdc_resp-reg_C-effctor"/>
</dbReference>
<dbReference type="Proteomes" id="UP000580517">
    <property type="component" value="Unassembled WGS sequence"/>
</dbReference>
<evidence type="ECO:0000256" key="1">
    <source>
        <dbReference type="ARBA" id="ARBA00023015"/>
    </source>
</evidence>
<dbReference type="CDD" id="cd06170">
    <property type="entry name" value="LuxR_C_like"/>
    <property type="match status" value="1"/>
</dbReference>
<dbReference type="PANTHER" id="PTHR44688:SF16">
    <property type="entry name" value="DNA-BINDING TRANSCRIPTIONAL ACTIVATOR DEVR_DOSR"/>
    <property type="match status" value="1"/>
</dbReference>
<dbReference type="Gene3D" id="1.10.10.10">
    <property type="entry name" value="Winged helix-like DNA-binding domain superfamily/Winged helix DNA-binding domain"/>
    <property type="match status" value="1"/>
</dbReference>
<keyword evidence="2" id="KW-0238">DNA-binding</keyword>
<sequence>MNYRNKPLTARELTCLQWASTGKTSWETGVILGLTERTVNFHIHNACRKLGVHSRQAAITMALTAGLVPGISAPGLSRAETPVPAPPENPGYQP</sequence>